<dbReference type="EMBL" id="CAJJDN010000005">
    <property type="protein sequence ID" value="CAD8050832.1"/>
    <property type="molecule type" value="Genomic_DNA"/>
</dbReference>
<dbReference type="Proteomes" id="UP000692954">
    <property type="component" value="Unassembled WGS sequence"/>
</dbReference>
<dbReference type="OrthoDB" id="298726at2759"/>
<dbReference type="PANTHER" id="PTHR31355:SF7">
    <property type="entry name" value="MICROTUBULE-ASSOCIATED PROTEIN TORTIFOLIA1"/>
    <property type="match status" value="1"/>
</dbReference>
<accession>A0A8S1KDJ5</accession>
<sequence>MNSSALNKSRRQQSSYDSNQQLRTILLASLSKLHSQITAQTGFNELRQLISQLPLNQFVIFINLLDSNDLSKQAKKDYIKVFGLLAELRGNDIEEQIPRIVQIINKRIQEGDSSFQQVISDIFANINEFTVQTSQNKYDLFYQITELLQSNFVHHNKVAQLISGVSLSRIIKTSESRLLKFVCKQYTQRTLEILKSSHCQTQQGLLESLLSIILNVEEIFEPNLEDCLNTICNCLQSSEWNSRKIAVDILYTLTVIFPHYFRANNYYQNKISLLRFDKIKHVRDAATIVMSQLQDSRILSQPYQKEYKSVFKQNANKCFFEKKPDIQIVENKPRDFNLLNQQQGFKQEYHLKSEVFIPKQNHQQFSNEKNKTPNQFFTESNFLSSPHQGQIYMQSPYKINSFDSSSNKKRLINLSQDIQTSKLIISSSTPKKSQPDLIKLYDSAKAKQYTFYDKLITNRIQESELITKQEFSNINQRIDKIELLLDKMNDTINKKLQQQEYQQYDSQKQKVQPIVIYEDQMIPCLLHQEIKQKEELVYDSLDDVDSQKQQNNQKMKDLFIFRQKCELNTESKLGESNLELNSRKMSEAEVKEREINQKSMSEASPLKNRDQSILTNDSKQTKEQNSPLIQQRDPKILEQQKIMQKVEEQLKKDNINQAYCKAINSLDDQIIISTMMKTGPCTEKLDSTQVEFLLHKLRSLDWIENALQHHLARMPAILLKSISIQLNNTKSTDQVQRIQDLVEKKYILTQK</sequence>
<dbReference type="PANTHER" id="PTHR31355">
    <property type="entry name" value="MICROTUBULE-ASSOCIATED PROTEIN TORTIFOLIA1"/>
    <property type="match status" value="1"/>
</dbReference>
<comment type="caution">
    <text evidence="3">The sequence shown here is derived from an EMBL/GenBank/DDBJ whole genome shotgun (WGS) entry which is preliminary data.</text>
</comment>
<evidence type="ECO:0000313" key="4">
    <source>
        <dbReference type="Proteomes" id="UP000692954"/>
    </source>
</evidence>
<feature type="compositionally biased region" description="Polar residues" evidence="1">
    <location>
        <begin position="611"/>
        <end position="628"/>
    </location>
</feature>
<dbReference type="AlphaFoldDB" id="A0A8S1KDJ5"/>
<evidence type="ECO:0000313" key="3">
    <source>
        <dbReference type="EMBL" id="CAD8050832.1"/>
    </source>
</evidence>
<feature type="region of interest" description="Disordered" evidence="1">
    <location>
        <begin position="578"/>
        <end position="628"/>
    </location>
</feature>
<reference evidence="3" key="1">
    <citation type="submission" date="2021-01" db="EMBL/GenBank/DDBJ databases">
        <authorList>
            <consortium name="Genoscope - CEA"/>
            <person name="William W."/>
        </authorList>
    </citation>
    <scope>NUCLEOTIDE SEQUENCE</scope>
</reference>
<dbReference type="GO" id="GO:0008017">
    <property type="term" value="F:microtubule binding"/>
    <property type="evidence" value="ECO:0007669"/>
    <property type="project" value="InterPro"/>
</dbReference>
<gene>
    <name evidence="3" type="ORF">PSON_ATCC_30995.1.T0050216</name>
</gene>
<name>A0A8S1KDJ5_9CILI</name>
<dbReference type="Pfam" id="PF24714">
    <property type="entry name" value="TOR1L1_N"/>
    <property type="match status" value="1"/>
</dbReference>
<proteinExistence type="predicted"/>
<evidence type="ECO:0000256" key="1">
    <source>
        <dbReference type="SAM" id="MobiDB-lite"/>
    </source>
</evidence>
<organism evidence="3 4">
    <name type="scientific">Paramecium sonneborni</name>
    <dbReference type="NCBI Taxonomy" id="65129"/>
    <lineage>
        <taxon>Eukaryota</taxon>
        <taxon>Sar</taxon>
        <taxon>Alveolata</taxon>
        <taxon>Ciliophora</taxon>
        <taxon>Intramacronucleata</taxon>
        <taxon>Oligohymenophorea</taxon>
        <taxon>Peniculida</taxon>
        <taxon>Parameciidae</taxon>
        <taxon>Paramecium</taxon>
    </lineage>
</organism>
<keyword evidence="4" id="KW-1185">Reference proteome</keyword>
<evidence type="ECO:0000259" key="2">
    <source>
        <dbReference type="Pfam" id="PF24714"/>
    </source>
</evidence>
<dbReference type="InterPro" id="IPR033337">
    <property type="entry name" value="TORTIFOLIA1/SINE1-2"/>
</dbReference>
<feature type="compositionally biased region" description="Basic and acidic residues" evidence="1">
    <location>
        <begin position="581"/>
        <end position="596"/>
    </location>
</feature>
<dbReference type="GO" id="GO:0005874">
    <property type="term" value="C:microtubule"/>
    <property type="evidence" value="ECO:0007669"/>
    <property type="project" value="InterPro"/>
</dbReference>
<protein>
    <recommendedName>
        <fullName evidence="2">TORTIFOLIA1/SINE1-2 N-terminal domain-containing protein</fullName>
    </recommendedName>
</protein>
<feature type="domain" description="TORTIFOLIA1/SINE1-2 N-terminal" evidence="2">
    <location>
        <begin position="21"/>
        <end position="290"/>
    </location>
</feature>
<dbReference type="InterPro" id="IPR057600">
    <property type="entry name" value="TORTIFOLIA1/SINE1-2_N"/>
</dbReference>